<dbReference type="Gene3D" id="6.10.160.10">
    <property type="match status" value="1"/>
</dbReference>
<dbReference type="InterPro" id="IPR035566">
    <property type="entry name" value="Ribosomal_protein_bL20_C"/>
</dbReference>
<proteinExistence type="inferred from homology"/>
<sequence length="119" mass="13744">MPRAVDGTRRKDRRKKILDHAKGFWGRRKSNFRAAKDSVSKALMYAYRDRRAKKREFRKLWIARISAACRAEGISYSRFINGLNKANITINRKVLSNMAIEDPAAFKQLVEKAKSSLEA</sequence>
<keyword evidence="4 7" id="KW-0689">Ribosomal protein</keyword>
<dbReference type="Proteomes" id="UP001466331">
    <property type="component" value="Unassembled WGS sequence"/>
</dbReference>
<evidence type="ECO:0000256" key="5">
    <source>
        <dbReference type="ARBA" id="ARBA00023274"/>
    </source>
</evidence>
<dbReference type="GO" id="GO:0005840">
    <property type="term" value="C:ribosome"/>
    <property type="evidence" value="ECO:0007669"/>
    <property type="project" value="UniProtKB-KW"/>
</dbReference>
<dbReference type="PANTHER" id="PTHR10986">
    <property type="entry name" value="39S RIBOSOMAL PROTEIN L20"/>
    <property type="match status" value="1"/>
</dbReference>
<evidence type="ECO:0000256" key="2">
    <source>
        <dbReference type="ARBA" id="ARBA00022730"/>
    </source>
</evidence>
<dbReference type="NCBIfam" id="TIGR01032">
    <property type="entry name" value="rplT_bact"/>
    <property type="match status" value="1"/>
</dbReference>
<evidence type="ECO:0000256" key="8">
    <source>
        <dbReference type="RuleBase" id="RU000560"/>
    </source>
</evidence>
<dbReference type="PROSITE" id="PS00937">
    <property type="entry name" value="RIBOSOMAL_L20"/>
    <property type="match status" value="1"/>
</dbReference>
<evidence type="ECO:0000313" key="10">
    <source>
        <dbReference type="Proteomes" id="UP001466331"/>
    </source>
</evidence>
<reference evidence="9 10" key="1">
    <citation type="submission" date="2024-03" db="EMBL/GenBank/DDBJ databases">
        <title>Ignisphaera cupida sp. nov., a hyperthermophilic hydrolytic archaeon from a hot spring of Kamchatka, and proposal of Ignisphaeraceae fam. nov.</title>
        <authorList>
            <person name="Podosokorskaya O.A."/>
            <person name="Elcheninov A.G."/>
            <person name="Maltseva A.I."/>
            <person name="Zayulina K.S."/>
            <person name="Novikov A."/>
            <person name="Merkel A.Y."/>
        </authorList>
    </citation>
    <scope>NUCLEOTIDE SEQUENCE [LARGE SCALE GENOMIC DNA]</scope>
    <source>
        <strain evidence="9 10">38H-sp</strain>
    </source>
</reference>
<dbReference type="CDD" id="cd07026">
    <property type="entry name" value="Ribosomal_L20"/>
    <property type="match status" value="1"/>
</dbReference>
<dbReference type="EMBL" id="JBCHKQ010000004">
    <property type="protein sequence ID" value="MEM5948551.1"/>
    <property type="molecule type" value="Genomic_DNA"/>
</dbReference>
<name>A0ABU9UD07_9SPIR</name>
<dbReference type="InterPro" id="IPR049946">
    <property type="entry name" value="RIBOSOMAL_L20_CS"/>
</dbReference>
<protein>
    <recommendedName>
        <fullName evidence="6 7">Large ribosomal subunit protein bL20</fullName>
    </recommendedName>
</protein>
<evidence type="ECO:0000256" key="6">
    <source>
        <dbReference type="ARBA" id="ARBA00035172"/>
    </source>
</evidence>
<dbReference type="Pfam" id="PF00453">
    <property type="entry name" value="Ribosomal_L20"/>
    <property type="match status" value="1"/>
</dbReference>
<evidence type="ECO:0000313" key="9">
    <source>
        <dbReference type="EMBL" id="MEM5948551.1"/>
    </source>
</evidence>
<comment type="function">
    <text evidence="7 8">Binds directly to 23S ribosomal RNA and is necessary for the in vitro assembly process of the 50S ribosomal subunit. It is not involved in the protein synthesizing functions of that subunit.</text>
</comment>
<gene>
    <name evidence="7 9" type="primary">rplT</name>
    <name evidence="9" type="ORF">WKV44_08335</name>
</gene>
<evidence type="ECO:0000256" key="1">
    <source>
        <dbReference type="ARBA" id="ARBA00007698"/>
    </source>
</evidence>
<dbReference type="RefSeq" id="WP_420070003.1">
    <property type="nucleotide sequence ID" value="NZ_JBCHKQ010000004.1"/>
</dbReference>
<keyword evidence="2 7" id="KW-0699">rRNA-binding</keyword>
<accession>A0ABU9UD07</accession>
<organism evidence="9 10">
    <name type="scientific">Rarispira pelagica</name>
    <dbReference type="NCBI Taxonomy" id="3141764"/>
    <lineage>
        <taxon>Bacteria</taxon>
        <taxon>Pseudomonadati</taxon>
        <taxon>Spirochaetota</taxon>
        <taxon>Spirochaetia</taxon>
        <taxon>Winmispirales</taxon>
        <taxon>Winmispiraceae</taxon>
        <taxon>Rarispira</taxon>
    </lineage>
</organism>
<dbReference type="PRINTS" id="PR00062">
    <property type="entry name" value="RIBOSOMALL20"/>
</dbReference>
<dbReference type="HAMAP" id="MF_00382">
    <property type="entry name" value="Ribosomal_bL20"/>
    <property type="match status" value="1"/>
</dbReference>
<comment type="similarity">
    <text evidence="1 7 8">Belongs to the bacterial ribosomal protein bL20 family.</text>
</comment>
<keyword evidence="10" id="KW-1185">Reference proteome</keyword>
<evidence type="ECO:0000256" key="4">
    <source>
        <dbReference type="ARBA" id="ARBA00022980"/>
    </source>
</evidence>
<evidence type="ECO:0000256" key="3">
    <source>
        <dbReference type="ARBA" id="ARBA00022884"/>
    </source>
</evidence>
<dbReference type="InterPro" id="IPR005813">
    <property type="entry name" value="Ribosomal_bL20"/>
</dbReference>
<dbReference type="Gene3D" id="1.10.1900.20">
    <property type="entry name" value="Ribosomal protein L20"/>
    <property type="match status" value="1"/>
</dbReference>
<comment type="caution">
    <text evidence="9">The sequence shown here is derived from an EMBL/GenBank/DDBJ whole genome shotgun (WGS) entry which is preliminary data.</text>
</comment>
<dbReference type="SUPFAM" id="SSF74731">
    <property type="entry name" value="Ribosomal protein L20"/>
    <property type="match status" value="1"/>
</dbReference>
<evidence type="ECO:0000256" key="7">
    <source>
        <dbReference type="HAMAP-Rule" id="MF_00382"/>
    </source>
</evidence>
<keyword evidence="3 7" id="KW-0694">RNA-binding</keyword>
<keyword evidence="5 7" id="KW-0687">Ribonucleoprotein</keyword>